<dbReference type="PANTHER" id="PTHR24287">
    <property type="entry name" value="P450, PUTATIVE (EUROFUNG)-RELATED"/>
    <property type="match status" value="1"/>
</dbReference>
<dbReference type="InterPro" id="IPR001128">
    <property type="entry name" value="Cyt_P450"/>
</dbReference>
<dbReference type="Pfam" id="PF00067">
    <property type="entry name" value="p450"/>
    <property type="match status" value="1"/>
</dbReference>
<dbReference type="InterPro" id="IPR017972">
    <property type="entry name" value="Cyt_P450_CS"/>
</dbReference>
<dbReference type="Gene3D" id="1.10.630.10">
    <property type="entry name" value="Cytochrome P450"/>
    <property type="match status" value="1"/>
</dbReference>
<dbReference type="EMBL" id="JARVKF010000190">
    <property type="protein sequence ID" value="KAK9421291.1"/>
    <property type="molecule type" value="Genomic_DNA"/>
</dbReference>
<keyword evidence="6" id="KW-0408">Iron</keyword>
<comment type="cofactor">
    <cofactor evidence="1">
        <name>heme</name>
        <dbReference type="ChEBI" id="CHEBI:30413"/>
    </cofactor>
</comment>
<organism evidence="9 10">
    <name type="scientific">Seiridium unicorne</name>
    <dbReference type="NCBI Taxonomy" id="138068"/>
    <lineage>
        <taxon>Eukaryota</taxon>
        <taxon>Fungi</taxon>
        <taxon>Dikarya</taxon>
        <taxon>Ascomycota</taxon>
        <taxon>Pezizomycotina</taxon>
        <taxon>Sordariomycetes</taxon>
        <taxon>Xylariomycetidae</taxon>
        <taxon>Amphisphaeriales</taxon>
        <taxon>Sporocadaceae</taxon>
        <taxon>Seiridium</taxon>
    </lineage>
</organism>
<evidence type="ECO:0000256" key="3">
    <source>
        <dbReference type="ARBA" id="ARBA00022617"/>
    </source>
</evidence>
<dbReference type="PROSITE" id="PS00086">
    <property type="entry name" value="CYTOCHROME_P450"/>
    <property type="match status" value="1"/>
</dbReference>
<evidence type="ECO:0000256" key="4">
    <source>
        <dbReference type="ARBA" id="ARBA00022723"/>
    </source>
</evidence>
<dbReference type="PRINTS" id="PR01239">
    <property type="entry name" value="EP450IICYP52"/>
</dbReference>
<protein>
    <submittedName>
        <fullName evidence="9">N-alkane-inducible cytochrome P450</fullName>
    </submittedName>
</protein>
<dbReference type="PANTHER" id="PTHR24287:SF1">
    <property type="entry name" value="P450, PUTATIVE (EUROFUNG)-RELATED"/>
    <property type="match status" value="1"/>
</dbReference>
<dbReference type="SUPFAM" id="SSF48264">
    <property type="entry name" value="Cytochrome P450"/>
    <property type="match status" value="1"/>
</dbReference>
<sequence>MSEMESLHRLAHVQYSPARAVELLSLSPLRTLVTTLFVAFLAYWQWKAGKERQVVEKTLAAKYGCQPCMTTVPHKWPFALDVLKKQYDALPKQRLLEFQTPYVTAAGTTRVTVLGDGFIITDPVNLSAILDTNFEDFSLGSRRIGLLPLLGEGIFTQDGHAWKHSRELLRRQFARIRERGITALTPHADELISAIAEEAETNPEGVVDLQPHFFEFTLGTTTDLLFGEPHSSLSKIDGESLRDNFDYASLVSAMKLRLADLAPLYTSRRFRKACRVVREWASHFANKAIDYLEIHGEEAAREKYSFIIDLWLDTRDRIVVRDQLLHVLIAGRDTTACLLSWTFFHLVRNPHLMQRLKDEIAHGIPPGTTDITRMHISQLSFLRCCFNETLRLYPQLPVNVRFANKATVLPRGGGTDGKSPLLLRKGNGVGWSLYHLHRREELYGADARKYKPERWESGELVKKVGLGAGFVDFHGGPRLCLGKLVSSTSLPPSNLGPHNKDLAPNIITYIGVPLAVLGVLPILYNVIRTTSLYLVLRKKLATVKGQGQDVELTNDYFDGEVEVRLSASRIAPLLRDDPRYWEVSDRQQLPGGTWNKMNWKQLPLGHVEVSFDELVTYLLDLGAVVNPPGWKALQSTGIWTPKDVTLLVTEKTDLPVLAIGALDNSNLDGKLSLVLAWPHNFVTRNKSLVSPKWTRLTRKLAFHQEDNEASGAHQKDPGNHHIDVSSSTDLDEEDFVKYTVDIHGNVSIMADVCDYQHLAVKRGRTERLWLPTAFAAYAASQHVLTDYRIPENMLDLAHSCTIQSVERLGRETKEQLTVQALGSKAWDVEQTALHTLEYLNEQMNTKRTHEEMAASIFCRMLKDPDLVEAMDDMFRLWKTWSKDAGIGRKDFERLQQTPGSTRIFAFSTILLGTIKNFEDTAIAAIRACLDTWKDVKLG</sequence>
<evidence type="ECO:0000256" key="7">
    <source>
        <dbReference type="ARBA" id="ARBA00023033"/>
    </source>
</evidence>
<dbReference type="InterPro" id="IPR036396">
    <property type="entry name" value="Cyt_P450_sf"/>
</dbReference>
<name>A0ABR2V384_9PEZI</name>
<dbReference type="InterPro" id="IPR047146">
    <property type="entry name" value="Cyt_P450_E_CYP52_fungi"/>
</dbReference>
<dbReference type="Proteomes" id="UP001408356">
    <property type="component" value="Unassembled WGS sequence"/>
</dbReference>
<dbReference type="InterPro" id="IPR002974">
    <property type="entry name" value="Cyt_P450_E_CYP52_ascomycetes"/>
</dbReference>
<feature type="compositionally biased region" description="Basic and acidic residues" evidence="8">
    <location>
        <begin position="713"/>
        <end position="723"/>
    </location>
</feature>
<reference evidence="9 10" key="1">
    <citation type="journal article" date="2024" name="J. Plant Pathol.">
        <title>Sequence and assembly of the genome of Seiridium unicorne, isolate CBS 538.82, causal agent of cypress canker disease.</title>
        <authorList>
            <person name="Scali E."/>
            <person name="Rocca G.D."/>
            <person name="Danti R."/>
            <person name="Garbelotto M."/>
            <person name="Barberini S."/>
            <person name="Baroncelli R."/>
            <person name="Emiliani G."/>
        </authorList>
    </citation>
    <scope>NUCLEOTIDE SEQUENCE [LARGE SCALE GENOMIC DNA]</scope>
    <source>
        <strain evidence="9 10">BM-138-508</strain>
    </source>
</reference>
<keyword evidence="10" id="KW-1185">Reference proteome</keyword>
<gene>
    <name evidence="9" type="ORF">SUNI508_05829</name>
</gene>
<proteinExistence type="inferred from homology"/>
<evidence type="ECO:0000256" key="5">
    <source>
        <dbReference type="ARBA" id="ARBA00023002"/>
    </source>
</evidence>
<evidence type="ECO:0000256" key="1">
    <source>
        <dbReference type="ARBA" id="ARBA00001971"/>
    </source>
</evidence>
<evidence type="ECO:0000256" key="6">
    <source>
        <dbReference type="ARBA" id="ARBA00023004"/>
    </source>
</evidence>
<keyword evidence="4" id="KW-0479">Metal-binding</keyword>
<dbReference type="PRINTS" id="PR00385">
    <property type="entry name" value="P450"/>
</dbReference>
<comment type="caution">
    <text evidence="9">The sequence shown here is derived from an EMBL/GenBank/DDBJ whole genome shotgun (WGS) entry which is preliminary data.</text>
</comment>
<keyword evidence="3" id="KW-0349">Heme</keyword>
<keyword evidence="5" id="KW-0560">Oxidoreductase</keyword>
<comment type="similarity">
    <text evidence="2">Belongs to the cytochrome P450 family.</text>
</comment>
<keyword evidence="7" id="KW-0503">Monooxygenase</keyword>
<accession>A0ABR2V384</accession>
<evidence type="ECO:0000256" key="8">
    <source>
        <dbReference type="SAM" id="MobiDB-lite"/>
    </source>
</evidence>
<evidence type="ECO:0000256" key="2">
    <source>
        <dbReference type="ARBA" id="ARBA00010617"/>
    </source>
</evidence>
<evidence type="ECO:0000313" key="10">
    <source>
        <dbReference type="Proteomes" id="UP001408356"/>
    </source>
</evidence>
<feature type="region of interest" description="Disordered" evidence="8">
    <location>
        <begin position="705"/>
        <end position="728"/>
    </location>
</feature>
<evidence type="ECO:0000313" key="9">
    <source>
        <dbReference type="EMBL" id="KAK9421291.1"/>
    </source>
</evidence>